<proteinExistence type="predicted"/>
<evidence type="ECO:0000313" key="1">
    <source>
        <dbReference type="EMBL" id="VDK80426.1"/>
    </source>
</evidence>
<gene>
    <name evidence="1" type="ORF">CGOC_LOCUS7706</name>
</gene>
<dbReference type="Proteomes" id="UP000271889">
    <property type="component" value="Unassembled WGS sequence"/>
</dbReference>
<dbReference type="AlphaFoldDB" id="A0A3P6SYK6"/>
<organism evidence="1 2">
    <name type="scientific">Cylicostephanus goldi</name>
    <name type="common">Nematode worm</name>
    <dbReference type="NCBI Taxonomy" id="71465"/>
    <lineage>
        <taxon>Eukaryota</taxon>
        <taxon>Metazoa</taxon>
        <taxon>Ecdysozoa</taxon>
        <taxon>Nematoda</taxon>
        <taxon>Chromadorea</taxon>
        <taxon>Rhabditida</taxon>
        <taxon>Rhabditina</taxon>
        <taxon>Rhabditomorpha</taxon>
        <taxon>Strongyloidea</taxon>
        <taxon>Strongylidae</taxon>
        <taxon>Cylicostephanus</taxon>
    </lineage>
</organism>
<sequence>MALQSLVERIKGELHAVQLVSPLARHEIQAACPNNPIRTSTTTPPVIIIIPPGGYPYPPIRYFGYYIPPYYPYPGYQPPYYSKFTDLSLPSGKPNYS</sequence>
<name>A0A3P6SYK6_CYLGO</name>
<evidence type="ECO:0000313" key="2">
    <source>
        <dbReference type="Proteomes" id="UP000271889"/>
    </source>
</evidence>
<dbReference type="EMBL" id="UYRV01027087">
    <property type="protein sequence ID" value="VDK80426.1"/>
    <property type="molecule type" value="Genomic_DNA"/>
</dbReference>
<accession>A0A3P6SYK6</accession>
<keyword evidence="2" id="KW-1185">Reference proteome</keyword>
<reference evidence="1 2" key="1">
    <citation type="submission" date="2018-11" db="EMBL/GenBank/DDBJ databases">
        <authorList>
            <consortium name="Pathogen Informatics"/>
        </authorList>
    </citation>
    <scope>NUCLEOTIDE SEQUENCE [LARGE SCALE GENOMIC DNA]</scope>
</reference>
<protein>
    <submittedName>
        <fullName evidence="1">Uncharacterized protein</fullName>
    </submittedName>
</protein>